<dbReference type="InterPro" id="IPR048732">
    <property type="entry name" value="CFA69"/>
</dbReference>
<dbReference type="SUPFAM" id="SSF48371">
    <property type="entry name" value="ARM repeat"/>
    <property type="match status" value="1"/>
</dbReference>
<reference evidence="2 3" key="1">
    <citation type="submission" date="2018-11" db="EMBL/GenBank/DDBJ databases">
        <authorList>
            <consortium name="Pathogen Informatics"/>
        </authorList>
    </citation>
    <scope>NUCLEOTIDE SEQUENCE [LARGE SCALE GENOMIC DNA]</scope>
</reference>
<dbReference type="InterPro" id="IPR011989">
    <property type="entry name" value="ARM-like"/>
</dbReference>
<dbReference type="EMBL" id="UYRU01121300">
    <property type="protein sequence ID" value="VDN49454.1"/>
    <property type="molecule type" value="Genomic_DNA"/>
</dbReference>
<organism evidence="2 3">
    <name type="scientific">Dibothriocephalus latus</name>
    <name type="common">Fish tapeworm</name>
    <name type="synonym">Diphyllobothrium latum</name>
    <dbReference type="NCBI Taxonomy" id="60516"/>
    <lineage>
        <taxon>Eukaryota</taxon>
        <taxon>Metazoa</taxon>
        <taxon>Spiralia</taxon>
        <taxon>Lophotrochozoa</taxon>
        <taxon>Platyhelminthes</taxon>
        <taxon>Cestoda</taxon>
        <taxon>Eucestoda</taxon>
        <taxon>Diphyllobothriidea</taxon>
        <taxon>Diphyllobothriidae</taxon>
        <taxon>Dibothriocephalus</taxon>
    </lineage>
</organism>
<evidence type="ECO:0000259" key="1">
    <source>
        <dbReference type="Pfam" id="PF21049"/>
    </source>
</evidence>
<accession>A0A3P7P263</accession>
<evidence type="ECO:0000313" key="3">
    <source>
        <dbReference type="Proteomes" id="UP000281553"/>
    </source>
</evidence>
<feature type="non-terminal residue" evidence="2">
    <location>
        <position position="210"/>
    </location>
</feature>
<dbReference type="AlphaFoldDB" id="A0A3P7P263"/>
<dbReference type="Gene3D" id="1.25.10.10">
    <property type="entry name" value="Leucine-rich Repeat Variant"/>
    <property type="match status" value="1"/>
</dbReference>
<name>A0A3P7P263_DIBLA</name>
<feature type="domain" description="Cilia- and flagella-associated protein 69 ARM repeats" evidence="1">
    <location>
        <begin position="57"/>
        <end position="133"/>
    </location>
</feature>
<gene>
    <name evidence="2" type="ORF">DILT_LOCUS19778</name>
</gene>
<sequence>MLCLIFLLPEHLAFFNHETLSSKFNETWEVKLPCTADPLARTDVAESLRSSQPILGGAAVRRLAVCTVNALWVLVAGCDFNAAHFLRHDGVQFLLRLLEWYPRGLCGQILSCLTDLCNHPAVPCAILSWRGLRKLPPFALDDADCLPFARPYPSEGNADVYEGSVTQLATPSTELAYYKLAPLDSSSFFGKGAQGPSLAALLCWLWRREE</sequence>
<dbReference type="InterPro" id="IPR016024">
    <property type="entry name" value="ARM-type_fold"/>
</dbReference>
<dbReference type="PANTHER" id="PTHR14716">
    <property type="entry name" value="CILIA- AND FLAGELLA-ASSOCIATED PROTEIN 69"/>
    <property type="match status" value="1"/>
</dbReference>
<dbReference type="InterPro" id="IPR048733">
    <property type="entry name" value="CFA69_ARM_dom"/>
</dbReference>
<dbReference type="Pfam" id="PF21049">
    <property type="entry name" value="CFA69_ARM_rpt"/>
    <property type="match status" value="1"/>
</dbReference>
<dbReference type="PANTHER" id="PTHR14716:SF0">
    <property type="entry name" value="CILIA- AND FLAGELLA-ASSOCIATED PROTEIN 69"/>
    <property type="match status" value="1"/>
</dbReference>
<dbReference type="OrthoDB" id="191673at2759"/>
<keyword evidence="3" id="KW-1185">Reference proteome</keyword>
<evidence type="ECO:0000313" key="2">
    <source>
        <dbReference type="EMBL" id="VDN49454.1"/>
    </source>
</evidence>
<proteinExistence type="predicted"/>
<dbReference type="Proteomes" id="UP000281553">
    <property type="component" value="Unassembled WGS sequence"/>
</dbReference>
<protein>
    <recommendedName>
        <fullName evidence="1">Cilia- and flagella-associated protein 69 ARM repeats domain-containing protein</fullName>
    </recommendedName>
</protein>